<dbReference type="InterPro" id="IPR024370">
    <property type="entry name" value="PBP_domain"/>
</dbReference>
<protein>
    <submittedName>
        <fullName evidence="4">OmpA family protein</fullName>
    </submittedName>
</protein>
<dbReference type="AlphaFoldDB" id="A0A917T5I6"/>
<dbReference type="PANTHER" id="PTHR30570:SF1">
    <property type="entry name" value="PHOSPHATE-BINDING PROTEIN PSTS"/>
    <property type="match status" value="1"/>
</dbReference>
<name>A0A917T5I6_9RHOB</name>
<reference evidence="4" key="2">
    <citation type="submission" date="2020-09" db="EMBL/GenBank/DDBJ databases">
        <authorList>
            <person name="Sun Q."/>
            <person name="Zhou Y."/>
        </authorList>
    </citation>
    <scope>NUCLEOTIDE SEQUENCE</scope>
    <source>
        <strain evidence="4">CGMCC 1.6293</strain>
    </source>
</reference>
<dbReference type="Pfam" id="PF12849">
    <property type="entry name" value="PBP_like_2"/>
    <property type="match status" value="1"/>
</dbReference>
<dbReference type="PROSITE" id="PS51123">
    <property type="entry name" value="OMPA_2"/>
    <property type="match status" value="1"/>
</dbReference>
<accession>A0A917T5I6</accession>
<dbReference type="PANTHER" id="PTHR30570">
    <property type="entry name" value="PERIPLASMIC PHOSPHATE BINDING COMPONENT OF PHOSPHATE ABC TRANSPORTER"/>
    <property type="match status" value="1"/>
</dbReference>
<evidence type="ECO:0000313" key="5">
    <source>
        <dbReference type="Proteomes" id="UP000649829"/>
    </source>
</evidence>
<evidence type="ECO:0000256" key="2">
    <source>
        <dbReference type="PROSITE-ProRule" id="PRU00473"/>
    </source>
</evidence>
<dbReference type="Proteomes" id="UP000649829">
    <property type="component" value="Unassembled WGS sequence"/>
</dbReference>
<reference evidence="4" key="1">
    <citation type="journal article" date="2014" name="Int. J. Syst. Evol. Microbiol.">
        <title>Complete genome sequence of Corynebacterium casei LMG S-19264T (=DSM 44701T), isolated from a smear-ripened cheese.</title>
        <authorList>
            <consortium name="US DOE Joint Genome Institute (JGI-PGF)"/>
            <person name="Walter F."/>
            <person name="Albersmeier A."/>
            <person name="Kalinowski J."/>
            <person name="Ruckert C."/>
        </authorList>
    </citation>
    <scope>NUCLEOTIDE SEQUENCE</scope>
    <source>
        <strain evidence="4">CGMCC 1.6293</strain>
    </source>
</reference>
<dbReference type="RefSeq" id="WP_028286867.1">
    <property type="nucleotide sequence ID" value="NZ_BMLF01000002.1"/>
</dbReference>
<sequence>MQVSCAASFAAQVLFWMMLLLPLPLAAQDVTLISRDGKVEIAGTLLGFDGEFYRVDTAYGELTVDGSGVNCDGPGCPDLETYVAELRISGAAAAGEVLLPALIEGFALRSGFAVTREERPGQRVLYTLAVAESGRPAARVLIHSTNTDEGFADLLANEADIVMSLREIREAEAERAWEAGMGDMRAAGRVRVLALDALVPIVAPDNPVRAISVPDLAAVFSGEITSWSRLGGPEAPISVHLRDPVAGLAQAVEDRLLAPVGATLRADVVRHPSDRALTAAVIQDPFALALSTTSETGNAVPLGLSGACGFAMQATRRNAKTEDYPLTAPVFLYTPARRLPQIARAFLDYTRSDAAQLVIRRAGFIDQTPEEIPITDQGDRFANAIALAGTEVTISELRRMVAVLRPLRRLTLSFRFEPGSTELDAQSRSNIRRLAADLETGQFDGRRLVFIGFSDGKGRAESNARIARTRAEGVRRAVLSAAETMDETRVRLEVDAFGEAMPMACDDSTWGAKANRRVEVWVK</sequence>
<evidence type="ECO:0000313" key="4">
    <source>
        <dbReference type="EMBL" id="GGM08910.1"/>
    </source>
</evidence>
<dbReference type="GO" id="GO:0016020">
    <property type="term" value="C:membrane"/>
    <property type="evidence" value="ECO:0007669"/>
    <property type="project" value="UniProtKB-UniRule"/>
</dbReference>
<evidence type="ECO:0000256" key="1">
    <source>
        <dbReference type="ARBA" id="ARBA00022729"/>
    </source>
</evidence>
<comment type="caution">
    <text evidence="4">The sequence shown here is derived from an EMBL/GenBank/DDBJ whole genome shotgun (WGS) entry which is preliminary data.</text>
</comment>
<keyword evidence="5" id="KW-1185">Reference proteome</keyword>
<feature type="domain" description="OmpA-like" evidence="3">
    <location>
        <begin position="403"/>
        <end position="523"/>
    </location>
</feature>
<dbReference type="CDD" id="cd07185">
    <property type="entry name" value="OmpA_C-like"/>
    <property type="match status" value="1"/>
</dbReference>
<dbReference type="InterPro" id="IPR006665">
    <property type="entry name" value="OmpA-like"/>
</dbReference>
<dbReference type="Gene3D" id="3.30.1330.60">
    <property type="entry name" value="OmpA-like domain"/>
    <property type="match status" value="1"/>
</dbReference>
<dbReference type="InterPro" id="IPR050811">
    <property type="entry name" value="Phosphate_ABC_transporter"/>
</dbReference>
<evidence type="ECO:0000259" key="3">
    <source>
        <dbReference type="PROSITE" id="PS51123"/>
    </source>
</evidence>
<keyword evidence="2" id="KW-0472">Membrane</keyword>
<dbReference type="SUPFAM" id="SSF103088">
    <property type="entry name" value="OmpA-like"/>
    <property type="match status" value="1"/>
</dbReference>
<keyword evidence="1" id="KW-0732">Signal</keyword>
<dbReference type="SUPFAM" id="SSF53850">
    <property type="entry name" value="Periplasmic binding protein-like II"/>
    <property type="match status" value="1"/>
</dbReference>
<organism evidence="4 5">
    <name type="scientific">Pseudooceanicola nanhaiensis</name>
    <dbReference type="NCBI Taxonomy" id="375761"/>
    <lineage>
        <taxon>Bacteria</taxon>
        <taxon>Pseudomonadati</taxon>
        <taxon>Pseudomonadota</taxon>
        <taxon>Alphaproteobacteria</taxon>
        <taxon>Rhodobacterales</taxon>
        <taxon>Paracoccaceae</taxon>
        <taxon>Pseudooceanicola</taxon>
    </lineage>
</organism>
<gene>
    <name evidence="4" type="ORF">GCM10011534_33650</name>
</gene>
<dbReference type="InterPro" id="IPR036737">
    <property type="entry name" value="OmpA-like_sf"/>
</dbReference>
<dbReference type="Pfam" id="PF00691">
    <property type="entry name" value="OmpA"/>
    <property type="match status" value="1"/>
</dbReference>
<dbReference type="Gene3D" id="3.40.190.10">
    <property type="entry name" value="Periplasmic binding protein-like II"/>
    <property type="match status" value="2"/>
</dbReference>
<dbReference type="EMBL" id="BMLF01000002">
    <property type="protein sequence ID" value="GGM08910.1"/>
    <property type="molecule type" value="Genomic_DNA"/>
</dbReference>
<proteinExistence type="predicted"/>